<gene>
    <name evidence="6" type="ORF">JDV02_000646</name>
</gene>
<dbReference type="RefSeq" id="XP_047837441.1">
    <property type="nucleotide sequence ID" value="XM_047981481.1"/>
</dbReference>
<feature type="transmembrane region" description="Helical" evidence="5">
    <location>
        <begin position="229"/>
        <end position="248"/>
    </location>
</feature>
<feature type="transmembrane region" description="Helical" evidence="5">
    <location>
        <begin position="14"/>
        <end position="35"/>
    </location>
</feature>
<dbReference type="OrthoDB" id="2502820at2759"/>
<evidence type="ECO:0000256" key="4">
    <source>
        <dbReference type="ARBA" id="ARBA00023136"/>
    </source>
</evidence>
<dbReference type="PANTHER" id="PTHR30249:SF0">
    <property type="entry name" value="PLASTIDAL GLYCOLATE_GLYCERATE TRANSLOCATOR 1, CHLOROPLASTIC"/>
    <property type="match status" value="1"/>
</dbReference>
<feature type="transmembrane region" description="Helical" evidence="5">
    <location>
        <begin position="536"/>
        <end position="557"/>
    </location>
</feature>
<evidence type="ECO:0000256" key="2">
    <source>
        <dbReference type="ARBA" id="ARBA00022692"/>
    </source>
</evidence>
<dbReference type="GeneID" id="72062611"/>
<evidence type="ECO:0000256" key="3">
    <source>
        <dbReference type="ARBA" id="ARBA00022989"/>
    </source>
</evidence>
<feature type="transmembrane region" description="Helical" evidence="5">
    <location>
        <begin position="383"/>
        <end position="406"/>
    </location>
</feature>
<dbReference type="PANTHER" id="PTHR30249">
    <property type="entry name" value="PUTATIVE SEROTONIN TRANSPORTER"/>
    <property type="match status" value="1"/>
</dbReference>
<dbReference type="GO" id="GO:0016020">
    <property type="term" value="C:membrane"/>
    <property type="evidence" value="ECO:0007669"/>
    <property type="project" value="UniProtKB-SubCell"/>
</dbReference>
<dbReference type="EMBL" id="CP086354">
    <property type="protein sequence ID" value="UNI13960.1"/>
    <property type="molecule type" value="Genomic_DNA"/>
</dbReference>
<feature type="transmembrane region" description="Helical" evidence="5">
    <location>
        <begin position="285"/>
        <end position="306"/>
    </location>
</feature>
<evidence type="ECO:0000256" key="1">
    <source>
        <dbReference type="ARBA" id="ARBA00004141"/>
    </source>
</evidence>
<dbReference type="InterPro" id="IPR007300">
    <property type="entry name" value="CidB/LrgB"/>
</dbReference>
<feature type="transmembrane region" description="Helical" evidence="5">
    <location>
        <begin position="254"/>
        <end position="273"/>
    </location>
</feature>
<evidence type="ECO:0000313" key="6">
    <source>
        <dbReference type="EMBL" id="UNI13960.1"/>
    </source>
</evidence>
<feature type="transmembrane region" description="Helical" evidence="5">
    <location>
        <begin position="47"/>
        <end position="68"/>
    </location>
</feature>
<organism evidence="6 7">
    <name type="scientific">Purpureocillium takamizusanense</name>
    <dbReference type="NCBI Taxonomy" id="2060973"/>
    <lineage>
        <taxon>Eukaryota</taxon>
        <taxon>Fungi</taxon>
        <taxon>Dikarya</taxon>
        <taxon>Ascomycota</taxon>
        <taxon>Pezizomycotina</taxon>
        <taxon>Sordariomycetes</taxon>
        <taxon>Hypocreomycetidae</taxon>
        <taxon>Hypocreales</taxon>
        <taxon>Ophiocordycipitaceae</taxon>
        <taxon>Purpureocillium</taxon>
    </lineage>
</organism>
<dbReference type="KEGG" id="ptkz:JDV02_000646"/>
<comment type="subcellular location">
    <subcellularLocation>
        <location evidence="1">Membrane</location>
        <topology evidence="1">Multi-pass membrane protein</topology>
    </subcellularLocation>
</comment>
<evidence type="ECO:0000256" key="5">
    <source>
        <dbReference type="SAM" id="Phobius"/>
    </source>
</evidence>
<keyword evidence="4 5" id="KW-0472">Membrane</keyword>
<name>A0A9Q8Q6L0_9HYPO</name>
<protein>
    <recommendedName>
        <fullName evidence="8">LrgB-like protein</fullName>
    </recommendedName>
</protein>
<keyword evidence="2 5" id="KW-0812">Transmembrane</keyword>
<feature type="transmembrane region" description="Helical" evidence="5">
    <location>
        <begin position="351"/>
        <end position="371"/>
    </location>
</feature>
<feature type="transmembrane region" description="Helical" evidence="5">
    <location>
        <begin position="80"/>
        <end position="99"/>
    </location>
</feature>
<keyword evidence="3 5" id="KW-1133">Transmembrane helix</keyword>
<feature type="transmembrane region" description="Helical" evidence="5">
    <location>
        <begin position="111"/>
        <end position="137"/>
    </location>
</feature>
<dbReference type="Pfam" id="PF04172">
    <property type="entry name" value="LrgB"/>
    <property type="match status" value="1"/>
</dbReference>
<proteinExistence type="predicted"/>
<dbReference type="Proteomes" id="UP000829364">
    <property type="component" value="Chromosome 1"/>
</dbReference>
<evidence type="ECO:0008006" key="8">
    <source>
        <dbReference type="Google" id="ProtNLM"/>
    </source>
</evidence>
<evidence type="ECO:0000313" key="7">
    <source>
        <dbReference type="Proteomes" id="UP000829364"/>
    </source>
</evidence>
<dbReference type="AlphaFoldDB" id="A0A9Q8Q6L0"/>
<accession>A0A9Q8Q6L0</accession>
<reference evidence="6" key="1">
    <citation type="submission" date="2021-11" db="EMBL/GenBank/DDBJ databases">
        <title>Purpureocillium_takamizusanense_genome.</title>
        <authorList>
            <person name="Nguyen N.-H."/>
        </authorList>
    </citation>
    <scope>NUCLEOTIDE SEQUENCE</scope>
    <source>
        <strain evidence="6">PT3</strain>
    </source>
</reference>
<feature type="transmembrane region" description="Helical" evidence="5">
    <location>
        <begin position="441"/>
        <end position="463"/>
    </location>
</feature>
<sequence length="570" mass="62250">MGTWRAQWRKTKRFLAALFLLVVIYLTSQLVVWGFSRLLAPVDLEFFASVLAMVFVFITMTVASYMFPDIDTVYQQHFKAKMNFINANLGIGFSIPISLMKQSDILSGHDIVRVFGTFITTNVTSWIGILLITALIVRVVKTVEEFFASVFGCRRAPRGTAPRPGPPMYLPEPDPGIWMRTYMSPPSPGEWLRSPLYAPASPESPPAPPILSTNAPQRPMKDVFSKNPAIILAFVGILLVGAPIAAATEDERCLDAFVILFLWISSVRFQLFLKKPSVFKSNLKVKNVLVTLMNPVLGTTLLLIAYTRAKAASKDVKVTEVLATLSSDTPLYALWTSQVTHQRLPRNPEGWFGAGDLALSFLECGLFAWGFKLYECRRQVFSTMGMTVSMVCIGAAAANVFLSVGIARSLDLDVPEALSFATRSTTLALSKPAITAVGGNVAINAMIVVSNGILGQLMFPFVVDRLGVQRPPTDLSAREAGIELQDVPQWSRHRGEHELLDAATQDSAMTIAAGVTAGVNSAAMGVSYMYGIRSRAAPYTALSMVVFGIMTVVLTTIEPFKGMVIHMAMA</sequence>
<keyword evidence="7" id="KW-1185">Reference proteome</keyword>